<evidence type="ECO:0000256" key="1">
    <source>
        <dbReference type="SAM" id="SignalP"/>
    </source>
</evidence>
<reference evidence="3" key="2">
    <citation type="submission" date="2015-08" db="UniProtKB">
        <authorList>
            <consortium name="WormBaseParasite"/>
        </authorList>
    </citation>
    <scope>IDENTIFICATION</scope>
</reference>
<name>A0A0K0FFS2_STRVS</name>
<dbReference type="Proteomes" id="UP000035680">
    <property type="component" value="Unassembled WGS sequence"/>
</dbReference>
<protein>
    <submittedName>
        <fullName evidence="3">Phlebovirus glycoprotein G2 fusion domain-containing protein</fullName>
    </submittedName>
</protein>
<feature type="chain" id="PRO_5005329883" evidence="1">
    <location>
        <begin position="24"/>
        <end position="346"/>
    </location>
</feature>
<evidence type="ECO:0000313" key="3">
    <source>
        <dbReference type="WBParaSite" id="SVE_0771800.1"/>
    </source>
</evidence>
<organism evidence="2 3">
    <name type="scientific">Strongyloides venezuelensis</name>
    <name type="common">Threadworm</name>
    <dbReference type="NCBI Taxonomy" id="75913"/>
    <lineage>
        <taxon>Eukaryota</taxon>
        <taxon>Metazoa</taxon>
        <taxon>Ecdysozoa</taxon>
        <taxon>Nematoda</taxon>
        <taxon>Chromadorea</taxon>
        <taxon>Rhabditida</taxon>
        <taxon>Tylenchina</taxon>
        <taxon>Panagrolaimomorpha</taxon>
        <taxon>Strongyloidoidea</taxon>
        <taxon>Strongyloididae</taxon>
        <taxon>Strongyloides</taxon>
    </lineage>
</organism>
<dbReference type="AlphaFoldDB" id="A0A0K0FFS2"/>
<feature type="signal peptide" evidence="1">
    <location>
        <begin position="1"/>
        <end position="23"/>
    </location>
</feature>
<reference evidence="2" key="1">
    <citation type="submission" date="2014-07" db="EMBL/GenBank/DDBJ databases">
        <authorList>
            <person name="Martin A.A"/>
            <person name="De Silva N."/>
        </authorList>
    </citation>
    <scope>NUCLEOTIDE SEQUENCE</scope>
</reference>
<sequence>MFKFYFFINIFLLINGILIPVQDDNGFCTSYKNIREKLNFFQNMSTSYTLSISCLYVIPPMNSKMCQENQIFSASTFLKELDINEETIHLETPEWNDKNEEGCHNVVKNIHVNIYTPSFENILSEWDENLLITNVNVSYENIPKSNTLFEHTTSISLTILPTKKIPLSKDVKFNKILPVKSKRNENTEEENNHSQVEVENSQLKEFTTKHISNCTFNYLQYFSLHLFNFSTITSSIYSFVKFSPPSCENFMKSLNSSEDKNCFVGECHESGKTWKNCKILTSPHVFVISVVPENFQLSCQSLIGLELKNIYIHEFKKTYEYERLPSINLKLPHDFLYPFTCVKEED</sequence>
<keyword evidence="1" id="KW-0732">Signal</keyword>
<accession>A0A0K0FFS2</accession>
<keyword evidence="2" id="KW-1185">Reference proteome</keyword>
<proteinExistence type="predicted"/>
<evidence type="ECO:0000313" key="2">
    <source>
        <dbReference type="Proteomes" id="UP000035680"/>
    </source>
</evidence>
<dbReference type="WBParaSite" id="SVE_0771800.1">
    <property type="protein sequence ID" value="SVE_0771800.1"/>
    <property type="gene ID" value="SVE_0771800"/>
</dbReference>